<reference evidence="1" key="1">
    <citation type="journal article" date="2020" name="Nature">
        <title>Giant virus diversity and host interactions through global metagenomics.</title>
        <authorList>
            <person name="Schulz F."/>
            <person name="Roux S."/>
            <person name="Paez-Espino D."/>
            <person name="Jungbluth S."/>
            <person name="Walsh D.A."/>
            <person name="Denef V.J."/>
            <person name="McMahon K.D."/>
            <person name="Konstantinidis K.T."/>
            <person name="Eloe-Fadrosh E.A."/>
            <person name="Kyrpides N.C."/>
            <person name="Woyke T."/>
        </authorList>
    </citation>
    <scope>NUCLEOTIDE SEQUENCE</scope>
    <source>
        <strain evidence="1">GVMAG-M-3300021375-17</strain>
    </source>
</reference>
<dbReference type="AlphaFoldDB" id="A0A6C0CM44"/>
<organism evidence="1">
    <name type="scientific">viral metagenome</name>
    <dbReference type="NCBI Taxonomy" id="1070528"/>
    <lineage>
        <taxon>unclassified sequences</taxon>
        <taxon>metagenomes</taxon>
        <taxon>organismal metagenomes</taxon>
    </lineage>
</organism>
<name>A0A6C0CM44_9ZZZZ</name>
<evidence type="ECO:0000313" key="1">
    <source>
        <dbReference type="EMBL" id="QHT05297.1"/>
    </source>
</evidence>
<protein>
    <recommendedName>
        <fullName evidence="2">Ribosomal RNA methyltransferase FtsJ domain-containing protein</fullName>
    </recommendedName>
</protein>
<dbReference type="EMBL" id="MN739452">
    <property type="protein sequence ID" value="QHT05297.1"/>
    <property type="molecule type" value="Genomic_DNA"/>
</dbReference>
<dbReference type="Gene3D" id="3.40.50.12760">
    <property type="match status" value="1"/>
</dbReference>
<proteinExistence type="predicted"/>
<accession>A0A6C0CM44</accession>
<evidence type="ECO:0008006" key="2">
    <source>
        <dbReference type="Google" id="ProtNLM"/>
    </source>
</evidence>
<sequence length="341" mass="40900">MYKNQPYYVKNNNFFTQKRVSTMIYYLFPRTTLFINSICKVIYREYHPCVDYSQSLFYYQKELLDKMENKEKWDLICKQTHVYSNLNNASKMNESTTFYDLMEIRDVLMINFDGVSDFFSLHFQNMSIPFIKRIRNMCIKDHICIFNKEYIYQNFPNKISPTFHFTYCHSNKKNEYENTIELLLQMCIMLCLQKKGSVCIINMKDTFTSLSLQLIIFVSYFFEKSYFLKPTSNLPTSSEKYFVCKGFMYDNIGNRMYSTILKLYNDILLCPSNCHIISIINYSVPLFVINKIEEINSIFGQSRLEHIHTIMNNLENPEWNYENKDIEKCNEWCGKFLKSPK</sequence>